<dbReference type="Proteomes" id="UP001499990">
    <property type="component" value="Unassembled WGS sequence"/>
</dbReference>
<dbReference type="PROSITE" id="PS00086">
    <property type="entry name" value="CYTOCHROME_P450"/>
    <property type="match status" value="1"/>
</dbReference>
<dbReference type="Gene3D" id="1.10.630.10">
    <property type="entry name" value="Cytochrome P450"/>
    <property type="match status" value="1"/>
</dbReference>
<gene>
    <name evidence="10" type="ORF">GCM10020367_11540</name>
</gene>
<protein>
    <submittedName>
        <fullName evidence="10">Cytochrome P450</fullName>
    </submittedName>
</protein>
<keyword evidence="11" id="KW-1185">Reference proteome</keyword>
<dbReference type="PRINTS" id="PR00359">
    <property type="entry name" value="BP450"/>
</dbReference>
<evidence type="ECO:0000256" key="8">
    <source>
        <dbReference type="RuleBase" id="RU000461"/>
    </source>
</evidence>
<keyword evidence="3 8" id="KW-0349">Heme</keyword>
<dbReference type="CDD" id="cd11031">
    <property type="entry name" value="Cyp158A-like"/>
    <property type="match status" value="1"/>
</dbReference>
<dbReference type="PANTHER" id="PTHR46696">
    <property type="entry name" value="P450, PUTATIVE (EUROFUNG)-RELATED"/>
    <property type="match status" value="1"/>
</dbReference>
<comment type="caution">
    <text evidence="10">The sequence shown here is derived from an EMBL/GenBank/DDBJ whole genome shotgun (WGS) entry which is preliminary data.</text>
</comment>
<dbReference type="InterPro" id="IPR002397">
    <property type="entry name" value="Cyt_P450_B"/>
</dbReference>
<evidence type="ECO:0000256" key="4">
    <source>
        <dbReference type="ARBA" id="ARBA00022723"/>
    </source>
</evidence>
<accession>A0ABP6S6Q9</accession>
<dbReference type="Pfam" id="PF00067">
    <property type="entry name" value="p450"/>
    <property type="match status" value="1"/>
</dbReference>
<comment type="similarity">
    <text evidence="2 8">Belongs to the cytochrome P450 family.</text>
</comment>
<comment type="cofactor">
    <cofactor evidence="1">
        <name>heme</name>
        <dbReference type="ChEBI" id="CHEBI:30413"/>
    </cofactor>
</comment>
<dbReference type="RefSeq" id="WP_345035008.1">
    <property type="nucleotide sequence ID" value="NZ_BAAAYL010000001.1"/>
</dbReference>
<evidence type="ECO:0000313" key="11">
    <source>
        <dbReference type="Proteomes" id="UP001499990"/>
    </source>
</evidence>
<reference evidence="11" key="1">
    <citation type="journal article" date="2019" name="Int. J. Syst. Evol. Microbiol.">
        <title>The Global Catalogue of Microorganisms (GCM) 10K type strain sequencing project: providing services to taxonomists for standard genome sequencing and annotation.</title>
        <authorList>
            <consortium name="The Broad Institute Genomics Platform"/>
            <consortium name="The Broad Institute Genome Sequencing Center for Infectious Disease"/>
            <person name="Wu L."/>
            <person name="Ma J."/>
        </authorList>
    </citation>
    <scope>NUCLEOTIDE SEQUENCE [LARGE SCALE GENOMIC DNA]</scope>
    <source>
        <strain evidence="11">JCM 9651</strain>
    </source>
</reference>
<evidence type="ECO:0000256" key="9">
    <source>
        <dbReference type="SAM" id="MobiDB-lite"/>
    </source>
</evidence>
<sequence length="399" mass="43560">MADDHAASPFPFPFTDPPELYSQLARLRQEEPVSRVVLPSGHHAWLVTRHQDVRQVLSDQRFSSAGTDMPGLPSLTSVPSKPPDVVHMRHSDPPDHARLRKLVALAFSAHQVERLRPLVQQVVDRLLDEMAKAGAPADLVSAVTAPLPHLVMCAAMGLPEEDVDPILALIATATGAGPADEIVEAQRQMRDYIARAMDERRASPGDDLLSALVEARDEQGALSEPELIGLGIAIVFIGHTTQTSLVTAAVENLLRHPGQWARLRRHPESVPVAAEEMLRWHLVQKDGHLRIATEDITLSGVTMRAGDPVVVSVNAANRDPAVFADPDRLDLGRPENPHLAFGAGIHRCLARHLVRTEFQVALSSLLSRFPELRLAAAEPDVVWKDAPRLHGMAALPVAW</sequence>
<evidence type="ECO:0000256" key="5">
    <source>
        <dbReference type="ARBA" id="ARBA00023002"/>
    </source>
</evidence>
<evidence type="ECO:0000256" key="3">
    <source>
        <dbReference type="ARBA" id="ARBA00022617"/>
    </source>
</evidence>
<dbReference type="EMBL" id="BAAAYL010000001">
    <property type="protein sequence ID" value="GAA3369310.1"/>
    <property type="molecule type" value="Genomic_DNA"/>
</dbReference>
<feature type="region of interest" description="Disordered" evidence="9">
    <location>
        <begin position="65"/>
        <end position="92"/>
    </location>
</feature>
<dbReference type="PANTHER" id="PTHR46696:SF5">
    <property type="entry name" value="CYTOCHROME P450 BJ-1"/>
    <property type="match status" value="1"/>
</dbReference>
<keyword evidence="7 8" id="KW-0503">Monooxygenase</keyword>
<keyword evidence="4 8" id="KW-0479">Metal-binding</keyword>
<dbReference type="InterPro" id="IPR036396">
    <property type="entry name" value="Cyt_P450_sf"/>
</dbReference>
<evidence type="ECO:0000256" key="6">
    <source>
        <dbReference type="ARBA" id="ARBA00023004"/>
    </source>
</evidence>
<evidence type="ECO:0000256" key="1">
    <source>
        <dbReference type="ARBA" id="ARBA00001971"/>
    </source>
</evidence>
<organism evidence="10 11">
    <name type="scientific">Streptomyces sannanensis</name>
    <dbReference type="NCBI Taxonomy" id="285536"/>
    <lineage>
        <taxon>Bacteria</taxon>
        <taxon>Bacillati</taxon>
        <taxon>Actinomycetota</taxon>
        <taxon>Actinomycetes</taxon>
        <taxon>Kitasatosporales</taxon>
        <taxon>Streptomycetaceae</taxon>
        <taxon>Streptomyces</taxon>
    </lineage>
</organism>
<keyword evidence="5 8" id="KW-0560">Oxidoreductase</keyword>
<dbReference type="InterPro" id="IPR017972">
    <property type="entry name" value="Cyt_P450_CS"/>
</dbReference>
<dbReference type="SUPFAM" id="SSF48264">
    <property type="entry name" value="Cytochrome P450"/>
    <property type="match status" value="1"/>
</dbReference>
<keyword evidence="6 8" id="KW-0408">Iron</keyword>
<name>A0ABP6S6Q9_9ACTN</name>
<evidence type="ECO:0000256" key="7">
    <source>
        <dbReference type="ARBA" id="ARBA00023033"/>
    </source>
</evidence>
<dbReference type="InterPro" id="IPR001128">
    <property type="entry name" value="Cyt_P450"/>
</dbReference>
<evidence type="ECO:0000313" key="10">
    <source>
        <dbReference type="EMBL" id="GAA3369310.1"/>
    </source>
</evidence>
<proteinExistence type="inferred from homology"/>
<evidence type="ECO:0000256" key="2">
    <source>
        <dbReference type="ARBA" id="ARBA00010617"/>
    </source>
</evidence>